<reference evidence="6" key="2">
    <citation type="submission" date="2015-06" db="UniProtKB">
        <authorList>
            <consortium name="EnsemblMetazoa"/>
        </authorList>
    </citation>
    <scope>IDENTIFICATION</scope>
</reference>
<dbReference type="OrthoDB" id="415696at2759"/>
<dbReference type="InterPro" id="IPR004480">
    <property type="entry name" value="Monothiol_GRX-rel"/>
</dbReference>
<dbReference type="InterPro" id="IPR036249">
    <property type="entry name" value="Thioredoxin-like_sf"/>
</dbReference>
<organism evidence="6 7">
    <name type="scientific">Tetranychus urticae</name>
    <name type="common">Two-spotted spider mite</name>
    <dbReference type="NCBI Taxonomy" id="32264"/>
    <lineage>
        <taxon>Eukaryota</taxon>
        <taxon>Metazoa</taxon>
        <taxon>Ecdysozoa</taxon>
        <taxon>Arthropoda</taxon>
        <taxon>Chelicerata</taxon>
        <taxon>Arachnida</taxon>
        <taxon>Acari</taxon>
        <taxon>Acariformes</taxon>
        <taxon>Trombidiformes</taxon>
        <taxon>Prostigmata</taxon>
        <taxon>Eleutherengona</taxon>
        <taxon>Raphignathae</taxon>
        <taxon>Tetranychoidea</taxon>
        <taxon>Tetranychidae</taxon>
        <taxon>Tetranychus</taxon>
    </lineage>
</organism>
<dbReference type="SUPFAM" id="SSF52833">
    <property type="entry name" value="Thioredoxin-like"/>
    <property type="match status" value="2"/>
</dbReference>
<proteinExistence type="predicted"/>
<evidence type="ECO:0000256" key="3">
    <source>
        <dbReference type="ARBA" id="ARBA00023014"/>
    </source>
</evidence>
<keyword evidence="1" id="KW-0479">Metal-binding</keyword>
<dbReference type="GO" id="GO:0046872">
    <property type="term" value="F:metal ion binding"/>
    <property type="evidence" value="ECO:0007669"/>
    <property type="project" value="UniProtKB-KW"/>
</dbReference>
<dbReference type="eggNOG" id="KOG0911">
    <property type="taxonomic scope" value="Eukaryota"/>
</dbReference>
<dbReference type="InterPro" id="IPR013766">
    <property type="entry name" value="Thioredoxin_domain"/>
</dbReference>
<evidence type="ECO:0000259" key="5">
    <source>
        <dbReference type="Pfam" id="PF00462"/>
    </source>
</evidence>
<dbReference type="AlphaFoldDB" id="T1KYL3"/>
<dbReference type="OMA" id="NGPRCGF"/>
<dbReference type="Pfam" id="PF00462">
    <property type="entry name" value="Glutaredoxin"/>
    <property type="match status" value="1"/>
</dbReference>
<evidence type="ECO:0000259" key="4">
    <source>
        <dbReference type="Pfam" id="PF00085"/>
    </source>
</evidence>
<dbReference type="EnsemblMetazoa" id="tetur27g01100.1">
    <property type="protein sequence ID" value="tetur27g01100.1"/>
    <property type="gene ID" value="tetur27g01100"/>
</dbReference>
<dbReference type="PANTHER" id="PTHR10293">
    <property type="entry name" value="GLUTAREDOXIN FAMILY MEMBER"/>
    <property type="match status" value="1"/>
</dbReference>
<dbReference type="CDD" id="cd03028">
    <property type="entry name" value="GRX_PICOT_like"/>
    <property type="match status" value="1"/>
</dbReference>
<evidence type="ECO:0000313" key="7">
    <source>
        <dbReference type="Proteomes" id="UP000015104"/>
    </source>
</evidence>
<accession>T1KYL3</accession>
<dbReference type="Gene3D" id="3.40.30.10">
    <property type="entry name" value="Glutaredoxin"/>
    <property type="match status" value="2"/>
</dbReference>
<dbReference type="HOGENOM" id="CLU_026126_12_0_1"/>
<dbReference type="InterPro" id="IPR002109">
    <property type="entry name" value="Glutaredoxin"/>
</dbReference>
<evidence type="ECO:0000313" key="6">
    <source>
        <dbReference type="EnsemblMetazoa" id="tetur27g01100.1"/>
    </source>
</evidence>
<dbReference type="GO" id="GO:0051536">
    <property type="term" value="F:iron-sulfur cluster binding"/>
    <property type="evidence" value="ECO:0007669"/>
    <property type="project" value="UniProtKB-KW"/>
</dbReference>
<dbReference type="GO" id="GO:0005829">
    <property type="term" value="C:cytosol"/>
    <property type="evidence" value="ECO:0007669"/>
    <property type="project" value="TreeGrafter"/>
</dbReference>
<dbReference type="GO" id="GO:0006879">
    <property type="term" value="P:intracellular iron ion homeostasis"/>
    <property type="evidence" value="ECO:0007669"/>
    <property type="project" value="TreeGrafter"/>
</dbReference>
<name>T1KYL3_TETUR</name>
<protein>
    <submittedName>
        <fullName evidence="6">Uncharacterized protein</fullName>
    </submittedName>
</protein>
<dbReference type="Pfam" id="PF00085">
    <property type="entry name" value="Thioredoxin"/>
    <property type="match status" value="1"/>
</dbReference>
<gene>
    <name evidence="6" type="primary">107368481</name>
</gene>
<dbReference type="STRING" id="32264.T1KYL3"/>
<dbReference type="KEGG" id="tut:107368481"/>
<dbReference type="PANTHER" id="PTHR10293:SF73">
    <property type="entry name" value="GLUTAREDOXIN-3"/>
    <property type="match status" value="1"/>
</dbReference>
<dbReference type="PROSITE" id="PS51354">
    <property type="entry name" value="GLUTAREDOXIN_2"/>
    <property type="match status" value="1"/>
</dbReference>
<evidence type="ECO:0000256" key="2">
    <source>
        <dbReference type="ARBA" id="ARBA00023004"/>
    </source>
</evidence>
<dbReference type="FunFam" id="3.40.30.10:FF:000012">
    <property type="entry name" value="Monothiol glutaredoxin"/>
    <property type="match status" value="1"/>
</dbReference>
<reference evidence="7" key="1">
    <citation type="submission" date="2011-08" db="EMBL/GenBank/DDBJ databases">
        <authorList>
            <person name="Rombauts S."/>
        </authorList>
    </citation>
    <scope>NUCLEOTIDE SEQUENCE</scope>
    <source>
        <strain evidence="7">London</strain>
    </source>
</reference>
<keyword evidence="3" id="KW-0411">Iron-sulfur</keyword>
<dbReference type="GO" id="GO:0005634">
    <property type="term" value="C:nucleus"/>
    <property type="evidence" value="ECO:0007669"/>
    <property type="project" value="TreeGrafter"/>
</dbReference>
<keyword evidence="2" id="KW-0408">Iron</keyword>
<dbReference type="EMBL" id="CAEY01000714">
    <property type="status" value="NOT_ANNOTATED_CDS"/>
    <property type="molecule type" value="Genomic_DNA"/>
</dbReference>
<evidence type="ECO:0000256" key="1">
    <source>
        <dbReference type="ARBA" id="ARBA00022723"/>
    </source>
</evidence>
<dbReference type="InterPro" id="IPR033658">
    <property type="entry name" value="GRX_PICOT-like"/>
</dbReference>
<keyword evidence="7" id="KW-1185">Reference proteome</keyword>
<dbReference type="Proteomes" id="UP000015104">
    <property type="component" value="Unassembled WGS sequence"/>
</dbReference>
<feature type="domain" description="Glutaredoxin" evidence="5">
    <location>
        <begin position="145"/>
        <end position="209"/>
    </location>
</feature>
<feature type="domain" description="Thioredoxin" evidence="4">
    <location>
        <begin position="8"/>
        <end position="100"/>
    </location>
</feature>
<sequence length="231" mass="26049">MSIATLNNDSELNKYLEKSKENVLIIHFTASFGEQRSSQINDVLDEVLNNKSAFGPVEALLVDVEKCKEVSIKYNVTSVPTCIIVAKEKEYERIEGINIALLTRKIKEAVFKNFPVNAPALPGAELEKEGSLEDKLNKLIGKAPVMVFMKGNRDGPRCKFSRELVSIFEEMKVEYETFDILEDEEVRQGLKAYKNWPTYPQVYVNSNLIGGIDIIKELKEIGELKSTLGVE</sequence>